<evidence type="ECO:0000256" key="2">
    <source>
        <dbReference type="SAM" id="MobiDB-lite"/>
    </source>
</evidence>
<gene>
    <name evidence="4" type="ORF">AMON00008_LOCUS31410</name>
</gene>
<feature type="compositionally biased region" description="Basic and acidic residues" evidence="2">
    <location>
        <begin position="267"/>
        <end position="278"/>
    </location>
</feature>
<organism evidence="4">
    <name type="scientific">Alexandrium monilatum</name>
    <dbReference type="NCBI Taxonomy" id="311494"/>
    <lineage>
        <taxon>Eukaryota</taxon>
        <taxon>Sar</taxon>
        <taxon>Alveolata</taxon>
        <taxon>Dinophyceae</taxon>
        <taxon>Gonyaulacales</taxon>
        <taxon>Pyrocystaceae</taxon>
        <taxon>Alexandrium</taxon>
    </lineage>
</organism>
<evidence type="ECO:0000313" key="4">
    <source>
        <dbReference type="EMBL" id="CAE4606020.1"/>
    </source>
</evidence>
<dbReference type="Pfam" id="PF01302">
    <property type="entry name" value="CAP_GLY"/>
    <property type="match status" value="1"/>
</dbReference>
<feature type="compositionally biased region" description="Basic and acidic residues" evidence="2">
    <location>
        <begin position="243"/>
        <end position="259"/>
    </location>
</feature>
<dbReference type="SUPFAM" id="SSF74924">
    <property type="entry name" value="Cap-Gly domain"/>
    <property type="match status" value="1"/>
</dbReference>
<dbReference type="Gene3D" id="2.30.30.190">
    <property type="entry name" value="CAP Gly-rich-like domain"/>
    <property type="match status" value="1"/>
</dbReference>
<proteinExistence type="predicted"/>
<dbReference type="InterPro" id="IPR000938">
    <property type="entry name" value="CAP-Gly_domain"/>
</dbReference>
<feature type="region of interest" description="Disordered" evidence="2">
    <location>
        <begin position="156"/>
        <end position="177"/>
    </location>
</feature>
<feature type="domain" description="CAP-Gly" evidence="3">
    <location>
        <begin position="62"/>
        <end position="104"/>
    </location>
</feature>
<dbReference type="AlphaFoldDB" id="A0A7S4R7T0"/>
<dbReference type="PANTHER" id="PTHR18916">
    <property type="entry name" value="DYNACTIN 1-RELATED MICROTUBULE-BINDING"/>
    <property type="match status" value="1"/>
</dbReference>
<reference evidence="4" key="1">
    <citation type="submission" date="2021-01" db="EMBL/GenBank/DDBJ databases">
        <authorList>
            <person name="Corre E."/>
            <person name="Pelletier E."/>
            <person name="Niang G."/>
            <person name="Scheremetjew M."/>
            <person name="Finn R."/>
            <person name="Kale V."/>
            <person name="Holt S."/>
            <person name="Cochrane G."/>
            <person name="Meng A."/>
            <person name="Brown T."/>
            <person name="Cohen L."/>
        </authorList>
    </citation>
    <scope>NUCLEOTIDE SEQUENCE</scope>
    <source>
        <strain evidence="4">CCMP3105</strain>
    </source>
</reference>
<dbReference type="SMART" id="SM01052">
    <property type="entry name" value="CAP_GLY"/>
    <property type="match status" value="1"/>
</dbReference>
<feature type="region of interest" description="Disordered" evidence="2">
    <location>
        <begin position="773"/>
        <end position="792"/>
    </location>
</feature>
<evidence type="ECO:0000256" key="1">
    <source>
        <dbReference type="SAM" id="Coils"/>
    </source>
</evidence>
<protein>
    <recommendedName>
        <fullName evidence="3">CAP-Gly domain-containing protein</fullName>
    </recommendedName>
</protein>
<sequence>MDCHLKHALAPAGPCPRLLSLMSGGDSPAAPAARLSLSQVASLSVDQRVTVLERAGTVRFVGTTEFAAGVWVGVELDEPVGKNDGTVREKAYFTCPPKHGIFVRASQVVPMEAANAPSVPRAALPPAEAAKSAAAAKAAAPAKAASAQGDAAAAPASAKAAPAQPSPKAAAPAGAKLDEDEALKVELKRLEKDLAAATQEVSDVKRQCQDVQKDLVQTEADVAKASAAAAGRLAELQEQMAEAARDEDTLREQHSDLEKATGALKTQARELEGTKTAEPEQEAPSPDKPDPELQRLRAAIATERSRRDLAELEMEELELRLEDARDHAAFVKESENWTDSVQVEWHKEALARVYDDHFDEMRRLRRKAAKLEREQFRAQTKREAQAEDISTLKWAVEQLNYQNETLGSRAGTVEETVQERERQRNTNAEMEEADGALEAALSEELERQQQRIWTLEAAALRLCEGREELKRRRQAQHAEAVRLESRLHALRAQRDSLHSNKGVPDGDASAAELEAALIAAQGHVSDVEAQAWVACLPGKIRDDAELGQSFQTLCTLHCCIRKAQILSRCIHDNYIADPVLVVLQTDSPMRWLCHACLASTQVAYAAVCFLGRLHATDVDKYRRLIRNPAVVACAEGETALDTALDALLSMLRGGAGMSALTTMGLQEALAAMSAQGAQLLSLQGVFFKDEQFASWQSACCAIEALRAVCAFALYASDDAGGSRRQRWQNLYERADRLMSQVVRIAATDGDGLLLVQATETSLRAARASVSTDRARADTNGFAEDPSEEAPEQEEQICLDQNLVDALLRQVAALDMGAASEPCPEDYMAVNALDRALSHAEAQLTTLSRALETRQAEGSAPAKLEAPPPWVCAREAVRLQIEENERNAPTAKSEVEKRLQTVAEALELAEGRLKKEQEEVREVEKKYGVARITAEHFKVAQANVTRLQGQEKSGKVQQQALDEQLQTERKRVEEVERATAETRRRCRELEQQLRECERRLEKKFNAQVPAEDVLALRRTRARQDRLMSELRLSEASGPAALSLPPFGGQGPRKIGAEGLLTCWQGVHEAQTRLLLEQASTSIVSLEEPEPEAAPAQQSSRIDALAQRSAELKRSAVALLSEVVDPCAGRESGGSGGSPFASTALTRFLRSTAEAAKRGPARRVALPLPADCRRAEAARYPPALPLQADPAQLQALHGALL</sequence>
<feature type="coiled-coil region" evidence="1">
    <location>
        <begin position="891"/>
        <end position="932"/>
    </location>
</feature>
<feature type="coiled-coil region" evidence="1">
    <location>
        <begin position="413"/>
        <end position="500"/>
    </location>
</feature>
<feature type="coiled-coil region" evidence="1">
    <location>
        <begin position="293"/>
        <end position="381"/>
    </location>
</feature>
<feature type="region of interest" description="Disordered" evidence="2">
    <location>
        <begin position="238"/>
        <end position="293"/>
    </location>
</feature>
<feature type="compositionally biased region" description="Low complexity" evidence="2">
    <location>
        <begin position="156"/>
        <end position="175"/>
    </location>
</feature>
<accession>A0A7S4R7T0</accession>
<name>A0A7S4R7T0_9DINO</name>
<keyword evidence="1" id="KW-0175">Coiled coil</keyword>
<dbReference type="PROSITE" id="PS50245">
    <property type="entry name" value="CAP_GLY_2"/>
    <property type="match status" value="1"/>
</dbReference>
<evidence type="ECO:0000259" key="3">
    <source>
        <dbReference type="PROSITE" id="PS50245"/>
    </source>
</evidence>
<dbReference type="EMBL" id="HBNR01045130">
    <property type="protein sequence ID" value="CAE4606020.1"/>
    <property type="molecule type" value="Transcribed_RNA"/>
</dbReference>
<feature type="coiled-coil region" evidence="1">
    <location>
        <begin position="957"/>
        <end position="1005"/>
    </location>
</feature>
<dbReference type="InterPro" id="IPR036859">
    <property type="entry name" value="CAP-Gly_dom_sf"/>
</dbReference>